<evidence type="ECO:0000313" key="1">
    <source>
        <dbReference type="EMBL" id="RKS67909.1"/>
    </source>
</evidence>
<dbReference type="InterPro" id="IPR024064">
    <property type="entry name" value="FdhE-like_sf"/>
</dbReference>
<dbReference type="AlphaFoldDB" id="A0A420XJP8"/>
<comment type="caution">
    <text evidence="1">The sequence shown here is derived from an EMBL/GenBank/DDBJ whole genome shotgun (WGS) entry which is preliminary data.</text>
</comment>
<sequence length="106" mass="11592">MTTIKASCPMCGDVELKPAQLRLVVCSRSEWSYYAFTCPTCSDEVRKPADEEIVALLVSGGVAAERWHVPAEVLEEKTGGAISYDDVLDFVLNLDRIDAEAHALFG</sequence>
<protein>
    <submittedName>
        <fullName evidence="1">Uncharacterized protein</fullName>
    </submittedName>
</protein>
<proteinExistence type="predicted"/>
<dbReference type="InParanoid" id="A0A420XJP8"/>
<dbReference type="EMBL" id="RBWV01000017">
    <property type="protein sequence ID" value="RKS67909.1"/>
    <property type="molecule type" value="Genomic_DNA"/>
</dbReference>
<gene>
    <name evidence="1" type="ORF">CLV35_3813</name>
</gene>
<dbReference type="SUPFAM" id="SSF144020">
    <property type="entry name" value="FdhE-like"/>
    <property type="match status" value="1"/>
</dbReference>
<accession>A0A420XJP8</accession>
<name>A0A420XJP8_9ACTN</name>
<keyword evidence="2" id="KW-1185">Reference proteome</keyword>
<organism evidence="1 2">
    <name type="scientific">Motilibacter peucedani</name>
    <dbReference type="NCBI Taxonomy" id="598650"/>
    <lineage>
        <taxon>Bacteria</taxon>
        <taxon>Bacillati</taxon>
        <taxon>Actinomycetota</taxon>
        <taxon>Actinomycetes</taxon>
        <taxon>Motilibacterales</taxon>
        <taxon>Motilibacteraceae</taxon>
        <taxon>Motilibacter</taxon>
    </lineage>
</organism>
<reference evidence="1 2" key="1">
    <citation type="submission" date="2018-10" db="EMBL/GenBank/DDBJ databases">
        <title>Genomic Encyclopedia of Archaeal and Bacterial Type Strains, Phase II (KMG-II): from individual species to whole genera.</title>
        <authorList>
            <person name="Goeker M."/>
        </authorList>
    </citation>
    <scope>NUCLEOTIDE SEQUENCE [LARGE SCALE GENOMIC DNA]</scope>
    <source>
        <strain evidence="1 2">RP-AC37</strain>
    </source>
</reference>
<evidence type="ECO:0000313" key="2">
    <source>
        <dbReference type="Proteomes" id="UP000281955"/>
    </source>
</evidence>
<dbReference type="RefSeq" id="WP_183062077.1">
    <property type="nucleotide sequence ID" value="NZ_RBWV01000017.1"/>
</dbReference>
<dbReference type="Proteomes" id="UP000281955">
    <property type="component" value="Unassembled WGS sequence"/>
</dbReference>